<organism evidence="1 2">
    <name type="scientific">candidate division WOR-3 bacterium</name>
    <dbReference type="NCBI Taxonomy" id="2052148"/>
    <lineage>
        <taxon>Bacteria</taxon>
        <taxon>Bacteria division WOR-3</taxon>
    </lineage>
</organism>
<dbReference type="AlphaFoldDB" id="A0A9D5QDS7"/>
<proteinExistence type="predicted"/>
<evidence type="ECO:0008006" key="3">
    <source>
        <dbReference type="Google" id="ProtNLM"/>
    </source>
</evidence>
<gene>
    <name evidence="1" type="ORF">GF359_09235</name>
</gene>
<dbReference type="InterPro" id="IPR011990">
    <property type="entry name" value="TPR-like_helical_dom_sf"/>
</dbReference>
<reference evidence="1" key="1">
    <citation type="submission" date="2019-11" db="EMBL/GenBank/DDBJ databases">
        <title>Microbial mats filling the niche in hypersaline microbial mats.</title>
        <authorList>
            <person name="Wong H.L."/>
            <person name="Macleod F.I."/>
            <person name="White R.A. III"/>
            <person name="Burns B.P."/>
        </authorList>
    </citation>
    <scope>NUCLEOTIDE SEQUENCE</scope>
    <source>
        <strain evidence="1">Bin_327</strain>
    </source>
</reference>
<dbReference type="SUPFAM" id="SSF48452">
    <property type="entry name" value="TPR-like"/>
    <property type="match status" value="1"/>
</dbReference>
<accession>A0A9D5QDS7</accession>
<comment type="caution">
    <text evidence="1">The sequence shown here is derived from an EMBL/GenBank/DDBJ whole genome shotgun (WGS) entry which is preliminary data.</text>
</comment>
<dbReference type="PROSITE" id="PS51257">
    <property type="entry name" value="PROKAR_LIPOPROTEIN"/>
    <property type="match status" value="1"/>
</dbReference>
<dbReference type="EMBL" id="WJKJ01000308">
    <property type="protein sequence ID" value="MBD3365382.1"/>
    <property type="molecule type" value="Genomic_DNA"/>
</dbReference>
<dbReference type="Gene3D" id="1.25.40.10">
    <property type="entry name" value="Tetratricopeptide repeat domain"/>
    <property type="match status" value="1"/>
</dbReference>
<protein>
    <recommendedName>
        <fullName evidence="3">Tetratricopeptide repeat protein</fullName>
    </recommendedName>
</protein>
<evidence type="ECO:0000313" key="1">
    <source>
        <dbReference type="EMBL" id="MBD3365382.1"/>
    </source>
</evidence>
<sequence>MQKIGLTALFVLLLIGVGCNGDPEDHLAKAWSLFEEGDLSGARDHFDSALSGQTENAAEAYMGLGWCDLLEDKLTDAYNNFSSSMTYENLLDANAGAAIASSELSRYTDAIDYVNTVLNANPDYFFTHYTSVDSELLRLTKAKSAAALGDFETALDEIQEIEPSFDANPDTPQGQADILTKIEELISG</sequence>
<name>A0A9D5QDS7_UNCW3</name>
<dbReference type="Proteomes" id="UP000630660">
    <property type="component" value="Unassembled WGS sequence"/>
</dbReference>
<evidence type="ECO:0000313" key="2">
    <source>
        <dbReference type="Proteomes" id="UP000630660"/>
    </source>
</evidence>